<reference evidence="2" key="1">
    <citation type="submission" date="2020-03" db="EMBL/GenBank/DDBJ databases">
        <title>Castanea mollissima Vanexum genome sequencing.</title>
        <authorList>
            <person name="Staton M."/>
        </authorList>
    </citation>
    <scope>NUCLEOTIDE SEQUENCE</scope>
    <source>
        <tissue evidence="2">Leaf</tissue>
    </source>
</reference>
<dbReference type="InterPro" id="IPR036397">
    <property type="entry name" value="RNaseH_sf"/>
</dbReference>
<evidence type="ECO:0000259" key="1">
    <source>
        <dbReference type="Pfam" id="PF13456"/>
    </source>
</evidence>
<dbReference type="InterPro" id="IPR044730">
    <property type="entry name" value="RNase_H-like_dom_plant"/>
</dbReference>
<dbReference type="OrthoDB" id="1705740at2759"/>
<name>A0A8J4VBB4_9ROSI</name>
<dbReference type="CDD" id="cd06222">
    <property type="entry name" value="RNase_H_like"/>
    <property type="match status" value="1"/>
</dbReference>
<dbReference type="Proteomes" id="UP000737018">
    <property type="component" value="Unassembled WGS sequence"/>
</dbReference>
<evidence type="ECO:0000313" key="3">
    <source>
        <dbReference type="Proteomes" id="UP000737018"/>
    </source>
</evidence>
<proteinExistence type="predicted"/>
<accession>A0A8J4VBB4</accession>
<dbReference type="PANTHER" id="PTHR47723:SF19">
    <property type="entry name" value="POLYNUCLEOTIDYL TRANSFERASE, RIBONUCLEASE H-LIKE SUPERFAMILY PROTEIN"/>
    <property type="match status" value="1"/>
</dbReference>
<organism evidence="2 3">
    <name type="scientific">Castanea mollissima</name>
    <name type="common">Chinese chestnut</name>
    <dbReference type="NCBI Taxonomy" id="60419"/>
    <lineage>
        <taxon>Eukaryota</taxon>
        <taxon>Viridiplantae</taxon>
        <taxon>Streptophyta</taxon>
        <taxon>Embryophyta</taxon>
        <taxon>Tracheophyta</taxon>
        <taxon>Spermatophyta</taxon>
        <taxon>Magnoliopsida</taxon>
        <taxon>eudicotyledons</taxon>
        <taxon>Gunneridae</taxon>
        <taxon>Pentapetalae</taxon>
        <taxon>rosids</taxon>
        <taxon>fabids</taxon>
        <taxon>Fagales</taxon>
        <taxon>Fagaceae</taxon>
        <taxon>Castanea</taxon>
    </lineage>
</organism>
<comment type="caution">
    <text evidence="2">The sequence shown here is derived from an EMBL/GenBank/DDBJ whole genome shotgun (WGS) entry which is preliminary data.</text>
</comment>
<dbReference type="InterPro" id="IPR002156">
    <property type="entry name" value="RNaseH_domain"/>
</dbReference>
<dbReference type="InterPro" id="IPR053151">
    <property type="entry name" value="RNase_H-like"/>
</dbReference>
<evidence type="ECO:0000313" key="2">
    <source>
        <dbReference type="EMBL" id="KAF3948430.1"/>
    </source>
</evidence>
<dbReference type="PANTHER" id="PTHR47723">
    <property type="entry name" value="OS05G0353850 PROTEIN"/>
    <property type="match status" value="1"/>
</dbReference>
<dbReference type="AlphaFoldDB" id="A0A8J4VBB4"/>
<protein>
    <recommendedName>
        <fullName evidence="1">RNase H type-1 domain-containing protein</fullName>
    </recommendedName>
</protein>
<dbReference type="EMBL" id="JRKL02006846">
    <property type="protein sequence ID" value="KAF3948430.1"/>
    <property type="molecule type" value="Genomic_DNA"/>
</dbReference>
<keyword evidence="3" id="KW-1185">Reference proteome</keyword>
<feature type="domain" description="RNase H type-1" evidence="1">
    <location>
        <begin position="188"/>
        <end position="251"/>
    </location>
</feature>
<dbReference type="GO" id="GO:0004523">
    <property type="term" value="F:RNA-DNA hybrid ribonuclease activity"/>
    <property type="evidence" value="ECO:0007669"/>
    <property type="project" value="InterPro"/>
</dbReference>
<dbReference type="GO" id="GO:0003676">
    <property type="term" value="F:nucleic acid binding"/>
    <property type="evidence" value="ECO:0007669"/>
    <property type="project" value="InterPro"/>
</dbReference>
<dbReference type="Pfam" id="PF13456">
    <property type="entry name" value="RVT_3"/>
    <property type="match status" value="1"/>
</dbReference>
<gene>
    <name evidence="2" type="ORF">CMV_025569</name>
</gene>
<dbReference type="Gene3D" id="3.30.420.10">
    <property type="entry name" value="Ribonuclease H-like superfamily/Ribonuclease H"/>
    <property type="match status" value="1"/>
</dbReference>
<sequence>MENSKNGGWADVLRKKYMVGSARKSKAHTRAWNAVKVGSNICVKGSKWKVGCNSPLSFWNDKWLNLGTLSCIDPKESTIHVLRDCPIAKAFWECSSYPDSLKSSFSDGLESWIKKYVMGSTKVAGKDYEWKFFFLLGLWNLWLQRNKRAFKQQPANPYLVKDVEMQTQEIMYCVLEPHVGKDRQVIISGQAGCGGLLRNSVGQWVVGFTKSICVSSSIAAELWASREGLGLCLERGATAVEIELDASVAISTAMSILMETCLVLLMIAGNCCCVCLKLNYHIASRTQTFVAML</sequence>